<organism evidence="2 3">
    <name type="scientific">Klebsiella michiganensis</name>
    <dbReference type="NCBI Taxonomy" id="1134687"/>
    <lineage>
        <taxon>Bacteria</taxon>
        <taxon>Pseudomonadati</taxon>
        <taxon>Pseudomonadota</taxon>
        <taxon>Gammaproteobacteria</taxon>
        <taxon>Enterobacterales</taxon>
        <taxon>Enterobacteriaceae</taxon>
        <taxon>Klebsiella/Raoultella group</taxon>
        <taxon>Klebsiella</taxon>
    </lineage>
</organism>
<evidence type="ECO:0000259" key="1">
    <source>
        <dbReference type="Pfam" id="PF20441"/>
    </source>
</evidence>
<name>A0A2J4QGM6_9ENTR</name>
<protein>
    <submittedName>
        <fullName evidence="2">Terminase</fullName>
    </submittedName>
</protein>
<dbReference type="EMBL" id="PIDS01000967">
    <property type="protein sequence ID" value="PLL30206.1"/>
    <property type="molecule type" value="Genomic_DNA"/>
</dbReference>
<proteinExistence type="predicted"/>
<dbReference type="InterPro" id="IPR046462">
    <property type="entry name" value="TerL_nuclease"/>
</dbReference>
<feature type="non-terminal residue" evidence="2">
    <location>
        <position position="1"/>
    </location>
</feature>
<comment type="caution">
    <text evidence="2">The sequence shown here is derived from an EMBL/GenBank/DDBJ whole genome shotgun (WGS) entry which is preliminary data.</text>
</comment>
<dbReference type="GO" id="GO:0004519">
    <property type="term" value="F:endonuclease activity"/>
    <property type="evidence" value="ECO:0007669"/>
    <property type="project" value="InterPro"/>
</dbReference>
<dbReference type="PANTHER" id="PTHR41287:SF1">
    <property type="entry name" value="PROTEIN YMFN"/>
    <property type="match status" value="1"/>
</dbReference>
<feature type="domain" description="Terminase large subunit-like endonuclease" evidence="1">
    <location>
        <begin position="1"/>
        <end position="136"/>
    </location>
</feature>
<sequence length="158" mass="17651">YRKWAELGKLELTDGDVIDHAQIKADFLEWINGENLKETGFDPWSATQFSLALAEEGVPLVEVPQTVRNFSESMKEVESLVYGGRFHHSNHPVMNWMMSNVTVKPDKNDNIFPNKSTPEAKIDGPAALFTAMSRMLVNGGEPEASLSDHLESYGVRSL</sequence>
<dbReference type="AlphaFoldDB" id="A0A2J4QGM6"/>
<dbReference type="Pfam" id="PF20441">
    <property type="entry name" value="TerL_nuclease"/>
    <property type="match status" value="1"/>
</dbReference>
<reference evidence="2 3" key="1">
    <citation type="submission" date="2017-11" db="EMBL/GenBank/DDBJ databases">
        <authorList>
            <person name="Han C.G."/>
        </authorList>
    </citation>
    <scope>NUCLEOTIDE SEQUENCE [LARGE SCALE GENOMIC DNA]</scope>
    <source>
        <strain evidence="2 3">A11</strain>
    </source>
</reference>
<dbReference type="Proteomes" id="UP000234505">
    <property type="component" value="Unassembled WGS sequence"/>
</dbReference>
<dbReference type="InterPro" id="IPR005021">
    <property type="entry name" value="Terminase_largesu-like"/>
</dbReference>
<reference evidence="2 3" key="2">
    <citation type="submission" date="2018-01" db="EMBL/GenBank/DDBJ databases">
        <title>Genomic study of Klebsiella pneumoniae.</title>
        <authorList>
            <person name="Yang Y."/>
            <person name="Bicalho R."/>
        </authorList>
    </citation>
    <scope>NUCLEOTIDE SEQUENCE [LARGE SCALE GENOMIC DNA]</scope>
    <source>
        <strain evidence="2 3">A11</strain>
    </source>
</reference>
<evidence type="ECO:0000313" key="2">
    <source>
        <dbReference type="EMBL" id="PLL30206.1"/>
    </source>
</evidence>
<accession>A0A2J4QGM6</accession>
<evidence type="ECO:0000313" key="3">
    <source>
        <dbReference type="Proteomes" id="UP000234505"/>
    </source>
</evidence>
<dbReference type="PANTHER" id="PTHR41287">
    <property type="match status" value="1"/>
</dbReference>
<gene>
    <name evidence="2" type="ORF">CWN50_23195</name>
</gene>